<name>A0ABY6HVF2_9ARCH</name>
<keyword evidence="5" id="KW-1185">Reference proteome</keyword>
<dbReference type="InterPro" id="IPR052362">
    <property type="entry name" value="HTH-GbsR_regulator"/>
</dbReference>
<proteinExistence type="predicted"/>
<sequence length="362" mass="42713">MQEMTKQNLVLFKKKNASHLFEGKIKEMEGVLVEFFQTISDDAGDKATIIFSFIQIHGKLTQQELRDLTKFSFSTISTSLNFLVNVGSIVKNFIPGTHKYEYFLKKNHVLFIYKPFSSLLEEWENYEQILIQYKKHLMNLKEEHPIQAEFLIRRINGYLNFVECQRRSIDGRKRNDFFPEYTLNLLNNNSLIEFSPKIANIEQKMYEYRESCLSEKKTLNNKIIGYFYFRRNLTQQRLVQLTQNSLSAISKSLKELEKTGVIKKFPKKSSKKQSIYSLDYRSLTNLNIIIAADTRIYSYYIKFCDMLNELQDPTTNLGNLTGYSIIKNKLEEIVKAINEFRSNTEFVKKTKKELEEFILQAR</sequence>
<evidence type="ECO:0000256" key="3">
    <source>
        <dbReference type="ARBA" id="ARBA00023163"/>
    </source>
</evidence>
<evidence type="ECO:0000256" key="2">
    <source>
        <dbReference type="ARBA" id="ARBA00023125"/>
    </source>
</evidence>
<keyword evidence="3" id="KW-0804">Transcription</keyword>
<evidence type="ECO:0000313" key="4">
    <source>
        <dbReference type="EMBL" id="UYP47376.1"/>
    </source>
</evidence>
<evidence type="ECO:0000256" key="1">
    <source>
        <dbReference type="ARBA" id="ARBA00023015"/>
    </source>
</evidence>
<dbReference type="SUPFAM" id="SSF46785">
    <property type="entry name" value="Winged helix' DNA-binding domain"/>
    <property type="match status" value="2"/>
</dbReference>
<keyword evidence="1" id="KW-0805">Transcription regulation</keyword>
<accession>A0ABY6HVF2</accession>
<evidence type="ECO:0000313" key="5">
    <source>
        <dbReference type="Proteomes" id="UP001208689"/>
    </source>
</evidence>
<organism evidence="4 5">
    <name type="scientific">Candidatus Lokiarchaeum ossiferum</name>
    <dbReference type="NCBI Taxonomy" id="2951803"/>
    <lineage>
        <taxon>Archaea</taxon>
        <taxon>Promethearchaeati</taxon>
        <taxon>Promethearchaeota</taxon>
        <taxon>Promethearchaeia</taxon>
        <taxon>Promethearchaeales</taxon>
        <taxon>Promethearchaeaceae</taxon>
        <taxon>Candidatus Lokiarchaeum</taxon>
    </lineage>
</organism>
<gene>
    <name evidence="4" type="ORF">NEF87_003661</name>
</gene>
<dbReference type="Proteomes" id="UP001208689">
    <property type="component" value="Chromosome"/>
</dbReference>
<evidence type="ECO:0008006" key="6">
    <source>
        <dbReference type="Google" id="ProtNLM"/>
    </source>
</evidence>
<dbReference type="PANTHER" id="PTHR38465:SF1">
    <property type="entry name" value="HTH-TYPE TRANSCRIPTIONAL REGULATOR MJ1563-RELATED"/>
    <property type="match status" value="1"/>
</dbReference>
<dbReference type="InterPro" id="IPR036390">
    <property type="entry name" value="WH_DNA-bd_sf"/>
</dbReference>
<protein>
    <recommendedName>
        <fullName evidence="6">MarR family transcriptional regulator</fullName>
    </recommendedName>
</protein>
<reference evidence="4" key="1">
    <citation type="submission" date="2022-09" db="EMBL/GenBank/DDBJ databases">
        <title>Actin cytoskeleton and complex cell architecture in an #Asgard archaeon.</title>
        <authorList>
            <person name="Ponce Toledo R.I."/>
            <person name="Schleper C."/>
            <person name="Rodrigues Oliveira T."/>
            <person name="Wollweber F."/>
            <person name="Xu J."/>
            <person name="Rittmann S."/>
            <person name="Klingl A."/>
            <person name="Pilhofer M."/>
        </authorList>
    </citation>
    <scope>NUCLEOTIDE SEQUENCE</scope>
    <source>
        <strain evidence="4">B-35</strain>
    </source>
</reference>
<keyword evidence="2" id="KW-0238">DNA-binding</keyword>
<dbReference type="EMBL" id="CP104013">
    <property type="protein sequence ID" value="UYP47376.1"/>
    <property type="molecule type" value="Genomic_DNA"/>
</dbReference>
<dbReference type="Gene3D" id="1.10.10.10">
    <property type="entry name" value="Winged helix-like DNA-binding domain superfamily/Winged helix DNA-binding domain"/>
    <property type="match status" value="1"/>
</dbReference>
<dbReference type="InterPro" id="IPR036388">
    <property type="entry name" value="WH-like_DNA-bd_sf"/>
</dbReference>
<dbReference type="PANTHER" id="PTHR38465">
    <property type="entry name" value="HTH-TYPE TRANSCRIPTIONAL REGULATOR MJ1563-RELATED"/>
    <property type="match status" value="1"/>
</dbReference>